<keyword evidence="2" id="KW-0067">ATP-binding</keyword>
<comment type="caution">
    <text evidence="2">The sequence shown here is derived from an EMBL/GenBank/DDBJ whole genome shotgun (WGS) entry which is preliminary data.</text>
</comment>
<dbReference type="GO" id="GO:0003676">
    <property type="term" value="F:nucleic acid binding"/>
    <property type="evidence" value="ECO:0007669"/>
    <property type="project" value="InterPro"/>
</dbReference>
<evidence type="ECO:0000259" key="1">
    <source>
        <dbReference type="PROSITE" id="PS50967"/>
    </source>
</evidence>
<reference evidence="2 3" key="1">
    <citation type="submission" date="2018-12" db="EMBL/GenBank/DDBJ databases">
        <authorList>
            <person name="Sun L."/>
            <person name="Chen Z."/>
        </authorList>
    </citation>
    <scope>NUCLEOTIDE SEQUENCE [LARGE SCALE GENOMIC DNA]</scope>
    <source>
        <strain evidence="2 3">3-5-3</strain>
    </source>
</reference>
<dbReference type="RefSeq" id="WP_127200208.1">
    <property type="nucleotide sequence ID" value="NZ_RZNX01000007.1"/>
</dbReference>
<protein>
    <submittedName>
        <fullName evidence="2">Helicase</fullName>
    </submittedName>
</protein>
<dbReference type="Gene3D" id="1.10.150.80">
    <property type="entry name" value="HRDC domain"/>
    <property type="match status" value="1"/>
</dbReference>
<accession>A0A433X572</accession>
<dbReference type="GO" id="GO:0000166">
    <property type="term" value="F:nucleotide binding"/>
    <property type="evidence" value="ECO:0007669"/>
    <property type="project" value="InterPro"/>
</dbReference>
<dbReference type="SMART" id="SM00341">
    <property type="entry name" value="HRDC"/>
    <property type="match status" value="1"/>
</dbReference>
<keyword evidence="2" id="KW-0378">Hydrolase</keyword>
<keyword evidence="2" id="KW-0547">Nucleotide-binding</keyword>
<gene>
    <name evidence="2" type="ORF">EJP77_15825</name>
</gene>
<feature type="domain" description="HRDC" evidence="1">
    <location>
        <begin position="104"/>
        <end position="184"/>
    </location>
</feature>
<dbReference type="Pfam" id="PF00570">
    <property type="entry name" value="HRDC"/>
    <property type="match status" value="1"/>
</dbReference>
<keyword evidence="3" id="KW-1185">Reference proteome</keyword>
<name>A0A433X572_9BACL</name>
<dbReference type="AlphaFoldDB" id="A0A433X572"/>
<dbReference type="GO" id="GO:0004386">
    <property type="term" value="F:helicase activity"/>
    <property type="evidence" value="ECO:0007669"/>
    <property type="project" value="UniProtKB-KW"/>
</dbReference>
<evidence type="ECO:0000313" key="2">
    <source>
        <dbReference type="EMBL" id="RUT29178.1"/>
    </source>
</evidence>
<dbReference type="SUPFAM" id="SSF47819">
    <property type="entry name" value="HRDC-like"/>
    <property type="match status" value="1"/>
</dbReference>
<keyword evidence="2" id="KW-0347">Helicase</keyword>
<evidence type="ECO:0000313" key="3">
    <source>
        <dbReference type="Proteomes" id="UP000272464"/>
    </source>
</evidence>
<dbReference type="Proteomes" id="UP000272464">
    <property type="component" value="Unassembled WGS sequence"/>
</dbReference>
<dbReference type="OrthoDB" id="26793at2"/>
<proteinExistence type="predicted"/>
<dbReference type="InterPro" id="IPR002121">
    <property type="entry name" value="HRDC_dom"/>
</dbReference>
<dbReference type="InterPro" id="IPR044876">
    <property type="entry name" value="HRDC_dom_sf"/>
</dbReference>
<organism evidence="2 3">
    <name type="scientific">Paenibacillus zeisoli</name>
    <dbReference type="NCBI Taxonomy" id="2496267"/>
    <lineage>
        <taxon>Bacteria</taxon>
        <taxon>Bacillati</taxon>
        <taxon>Bacillota</taxon>
        <taxon>Bacilli</taxon>
        <taxon>Bacillales</taxon>
        <taxon>Paenibacillaceae</taxon>
        <taxon>Paenibacillus</taxon>
    </lineage>
</organism>
<sequence length="334" mass="38882">MRIIFLNSMEKKSGEQMPSGAQVWIGEDEGVWRMGWNELTADEEDETVWYEGESWSELLHVYRHRLAVKLGEGFRPVIDGIFHEREEGKGKAALAQKLVFYSELNPNEALFTELSAWRRRRAAAERKAPYLIASNRLLRLISVFQPRTRDELLQLPGVGESKSAEYGDELLELTQQGERSFIFPLNWVEGTLVEEDFRSWLYKQKEVKYRVEMEKFGLRRVMLEAIAEGSDVEEMCRRTGLDRRETVELLEDLEKEGYELEPLLLAELKEVPEAEQTAIWQAYEELGDTFLKPVLQRVYGAELPAESNVEKMYEQLRLIRIRYRRQGPGVRSAG</sequence>
<dbReference type="InterPro" id="IPR010997">
    <property type="entry name" value="HRDC-like_sf"/>
</dbReference>
<dbReference type="PROSITE" id="PS50967">
    <property type="entry name" value="HRDC"/>
    <property type="match status" value="1"/>
</dbReference>
<dbReference type="EMBL" id="RZNX01000007">
    <property type="protein sequence ID" value="RUT29178.1"/>
    <property type="molecule type" value="Genomic_DNA"/>
</dbReference>